<reference evidence="3" key="2">
    <citation type="journal article" date="2023" name="Plants (Basel)">
        <title>Annotation of the Turnera subulata (Passifloraceae) Draft Genome Reveals the S-Locus Evolved after the Divergence of Turneroideae from Passifloroideae in a Stepwise Manner.</title>
        <authorList>
            <person name="Henning P.M."/>
            <person name="Roalson E.H."/>
            <person name="Mir W."/>
            <person name="McCubbin A.G."/>
            <person name="Shore J.S."/>
        </authorList>
    </citation>
    <scope>NUCLEOTIDE SEQUENCE</scope>
    <source>
        <strain evidence="3">F60SS</strain>
    </source>
</reference>
<keyword evidence="2" id="KW-0812">Transmembrane</keyword>
<keyword evidence="4" id="KW-1185">Reference proteome</keyword>
<feature type="transmembrane region" description="Helical" evidence="2">
    <location>
        <begin position="154"/>
        <end position="174"/>
    </location>
</feature>
<evidence type="ECO:0000256" key="1">
    <source>
        <dbReference type="SAM" id="MobiDB-lite"/>
    </source>
</evidence>
<dbReference type="AlphaFoldDB" id="A0A9Q0JBT8"/>
<dbReference type="EMBL" id="JAKUCV010004310">
    <property type="protein sequence ID" value="KAJ4835754.1"/>
    <property type="molecule type" value="Genomic_DNA"/>
</dbReference>
<evidence type="ECO:0000313" key="4">
    <source>
        <dbReference type="Proteomes" id="UP001141552"/>
    </source>
</evidence>
<feature type="region of interest" description="Disordered" evidence="1">
    <location>
        <begin position="1"/>
        <end position="22"/>
    </location>
</feature>
<reference evidence="3" key="1">
    <citation type="submission" date="2022-02" db="EMBL/GenBank/DDBJ databases">
        <authorList>
            <person name="Henning P.M."/>
            <person name="McCubbin A.G."/>
            <person name="Shore J.S."/>
        </authorList>
    </citation>
    <scope>NUCLEOTIDE SEQUENCE</scope>
    <source>
        <strain evidence="3">F60SS</strain>
        <tissue evidence="3">Leaves</tissue>
    </source>
</reference>
<dbReference type="PANTHER" id="PTHR31170">
    <property type="entry name" value="BNAC04G53230D PROTEIN"/>
    <property type="match status" value="1"/>
</dbReference>
<dbReference type="Proteomes" id="UP001141552">
    <property type="component" value="Unassembled WGS sequence"/>
</dbReference>
<keyword evidence="2" id="KW-1133">Transmembrane helix</keyword>
<comment type="caution">
    <text evidence="3">The sequence shown here is derived from an EMBL/GenBank/DDBJ whole genome shotgun (WGS) entry which is preliminary data.</text>
</comment>
<evidence type="ECO:0000256" key="2">
    <source>
        <dbReference type="SAM" id="Phobius"/>
    </source>
</evidence>
<protein>
    <submittedName>
        <fullName evidence="3">Uncharacterized protein</fullName>
    </submittedName>
</protein>
<evidence type="ECO:0000313" key="3">
    <source>
        <dbReference type="EMBL" id="KAJ4835754.1"/>
    </source>
</evidence>
<dbReference type="Pfam" id="PF03140">
    <property type="entry name" value="DUF247"/>
    <property type="match status" value="1"/>
</dbReference>
<gene>
    <name evidence="3" type="ORF">Tsubulata_015925</name>
</gene>
<organism evidence="3 4">
    <name type="scientific">Turnera subulata</name>
    <dbReference type="NCBI Taxonomy" id="218843"/>
    <lineage>
        <taxon>Eukaryota</taxon>
        <taxon>Viridiplantae</taxon>
        <taxon>Streptophyta</taxon>
        <taxon>Embryophyta</taxon>
        <taxon>Tracheophyta</taxon>
        <taxon>Spermatophyta</taxon>
        <taxon>Magnoliopsida</taxon>
        <taxon>eudicotyledons</taxon>
        <taxon>Gunneridae</taxon>
        <taxon>Pentapetalae</taxon>
        <taxon>rosids</taxon>
        <taxon>fabids</taxon>
        <taxon>Malpighiales</taxon>
        <taxon>Passifloraceae</taxon>
        <taxon>Turnera</taxon>
    </lineage>
</organism>
<keyword evidence="2" id="KW-0472">Membrane</keyword>
<proteinExistence type="predicted"/>
<sequence>MGDNNNIIPNNGASIEAGQTSGDSNNFHNINGVRNMLLYLRHLLEVEPDLKTEGPSQTSKPRIQRAPPMFHEDPIFSRYLRPKVLILGPIHHDPCNIEAERIKHKLAALFIWRHAFSGQVPESAYVRIHNRIQEFKQYFDEDVIKDYTNEQLSLMLYIDACALLFFVVCFVNGLHELKIENLPLSLARNDVFLLENQLPYGLFDLITEGTVFNRSVHHFILDFARLYTVAAGTIERGPEDTISHKRDHILEVLWNTCTNRHETVHTTIFGAKVKGNLYRNYQFPLAWSQSHSLKELKAVRVHLKPSETTLLTDIAFSPQILSASLELPRLVIDDSTAVKLSNIIAYEMCTDFKKQSQVTSYICFLNTLIANVEDVTELQSAGVLINFLPSNEEAFQLIRQMASNWVSDSKVFEGVKKEIQEYLTRRRTTTIVSWFAEAAQVYFKTPWSTITVLAATFAILVSVVQTYFTIFPRKS</sequence>
<dbReference type="PANTHER" id="PTHR31170:SF25">
    <property type="entry name" value="BNAA09G04570D PROTEIN"/>
    <property type="match status" value="1"/>
</dbReference>
<accession>A0A9Q0JBT8</accession>
<name>A0A9Q0JBT8_9ROSI</name>
<feature type="transmembrane region" description="Helical" evidence="2">
    <location>
        <begin position="447"/>
        <end position="470"/>
    </location>
</feature>
<dbReference type="InterPro" id="IPR004158">
    <property type="entry name" value="DUF247_pln"/>
</dbReference>
<dbReference type="OrthoDB" id="843276at2759"/>